<evidence type="ECO:0000313" key="2">
    <source>
        <dbReference type="Proteomes" id="UP001141552"/>
    </source>
</evidence>
<reference evidence="1" key="2">
    <citation type="journal article" date="2023" name="Plants (Basel)">
        <title>Annotation of the Turnera subulata (Passifloraceae) Draft Genome Reveals the S-Locus Evolved after the Divergence of Turneroideae from Passifloroideae in a Stepwise Manner.</title>
        <authorList>
            <person name="Henning P.M."/>
            <person name="Roalson E.H."/>
            <person name="Mir W."/>
            <person name="McCubbin A.G."/>
            <person name="Shore J.S."/>
        </authorList>
    </citation>
    <scope>NUCLEOTIDE SEQUENCE</scope>
    <source>
        <strain evidence="1">F60SS</strain>
    </source>
</reference>
<dbReference type="EMBL" id="JAKUCV010002712">
    <property type="protein sequence ID" value="KAJ4841699.1"/>
    <property type="molecule type" value="Genomic_DNA"/>
</dbReference>
<organism evidence="1 2">
    <name type="scientific">Turnera subulata</name>
    <dbReference type="NCBI Taxonomy" id="218843"/>
    <lineage>
        <taxon>Eukaryota</taxon>
        <taxon>Viridiplantae</taxon>
        <taxon>Streptophyta</taxon>
        <taxon>Embryophyta</taxon>
        <taxon>Tracheophyta</taxon>
        <taxon>Spermatophyta</taxon>
        <taxon>Magnoliopsida</taxon>
        <taxon>eudicotyledons</taxon>
        <taxon>Gunneridae</taxon>
        <taxon>Pentapetalae</taxon>
        <taxon>rosids</taxon>
        <taxon>fabids</taxon>
        <taxon>Malpighiales</taxon>
        <taxon>Passifloraceae</taxon>
        <taxon>Turnera</taxon>
    </lineage>
</organism>
<reference evidence="1" key="1">
    <citation type="submission" date="2022-02" db="EMBL/GenBank/DDBJ databases">
        <authorList>
            <person name="Henning P.M."/>
            <person name="McCubbin A.G."/>
            <person name="Shore J.S."/>
        </authorList>
    </citation>
    <scope>NUCLEOTIDE SEQUENCE</scope>
    <source>
        <strain evidence="1">F60SS</strain>
        <tissue evidence="1">Leaves</tissue>
    </source>
</reference>
<accession>A0A9Q0G1A2</accession>
<proteinExistence type="predicted"/>
<protein>
    <submittedName>
        <fullName evidence="1">Uncharacterized protein</fullName>
    </submittedName>
</protein>
<keyword evidence="2" id="KW-1185">Reference proteome</keyword>
<gene>
    <name evidence="1" type="ORF">Tsubulata_002117</name>
</gene>
<comment type="caution">
    <text evidence="1">The sequence shown here is derived from an EMBL/GenBank/DDBJ whole genome shotgun (WGS) entry which is preliminary data.</text>
</comment>
<dbReference type="AlphaFoldDB" id="A0A9Q0G1A2"/>
<name>A0A9Q0G1A2_9ROSI</name>
<dbReference type="Proteomes" id="UP001141552">
    <property type="component" value="Unassembled WGS sequence"/>
</dbReference>
<evidence type="ECO:0000313" key="1">
    <source>
        <dbReference type="EMBL" id="KAJ4841699.1"/>
    </source>
</evidence>
<sequence>MWSGRERSGMEGIVLVVGKLGSDGNVGFGKDDFVCGKDWHELATWVWVLGNGGTVGSDKFGTQGKGGICKRFQAAKPTLIHEKDKAIRNGNIKMLKLAIKMEKIGDVNVECSQY</sequence>